<keyword evidence="3" id="KW-1185">Reference proteome</keyword>
<sequence>MTVRDLAVPPAVGTRSPPENGPPLLSERATIRKSELLRRTPADCPHSARISAFGNI</sequence>
<organism evidence="2 3">
    <name type="scientific">Murinocardiopsis flavida</name>
    <dbReference type="NCBI Taxonomy" id="645275"/>
    <lineage>
        <taxon>Bacteria</taxon>
        <taxon>Bacillati</taxon>
        <taxon>Actinomycetota</taxon>
        <taxon>Actinomycetes</taxon>
        <taxon>Streptosporangiales</taxon>
        <taxon>Nocardiopsidaceae</taxon>
        <taxon>Murinocardiopsis</taxon>
    </lineage>
</organism>
<proteinExistence type="predicted"/>
<evidence type="ECO:0000256" key="1">
    <source>
        <dbReference type="SAM" id="MobiDB-lite"/>
    </source>
</evidence>
<accession>A0A2P8D279</accession>
<comment type="caution">
    <text evidence="2">The sequence shown here is derived from an EMBL/GenBank/DDBJ whole genome shotgun (WGS) entry which is preliminary data.</text>
</comment>
<gene>
    <name evidence="2" type="ORF">CLV63_12048</name>
</gene>
<evidence type="ECO:0000313" key="2">
    <source>
        <dbReference type="EMBL" id="PSK91322.1"/>
    </source>
</evidence>
<dbReference type="EMBL" id="PYGA01000020">
    <property type="protein sequence ID" value="PSK91322.1"/>
    <property type="molecule type" value="Genomic_DNA"/>
</dbReference>
<dbReference type="Proteomes" id="UP000240542">
    <property type="component" value="Unassembled WGS sequence"/>
</dbReference>
<protein>
    <submittedName>
        <fullName evidence="2">Uncharacterized protein</fullName>
    </submittedName>
</protein>
<feature type="region of interest" description="Disordered" evidence="1">
    <location>
        <begin position="1"/>
        <end position="26"/>
    </location>
</feature>
<evidence type="ECO:0000313" key="3">
    <source>
        <dbReference type="Proteomes" id="UP000240542"/>
    </source>
</evidence>
<dbReference type="AlphaFoldDB" id="A0A2P8D279"/>
<name>A0A2P8D279_9ACTN</name>
<reference evidence="2 3" key="1">
    <citation type="submission" date="2018-03" db="EMBL/GenBank/DDBJ databases">
        <title>Genomic Encyclopedia of Archaeal and Bacterial Type Strains, Phase II (KMG-II): from individual species to whole genera.</title>
        <authorList>
            <person name="Goeker M."/>
        </authorList>
    </citation>
    <scope>NUCLEOTIDE SEQUENCE [LARGE SCALE GENOMIC DNA]</scope>
    <source>
        <strain evidence="2 3">DSM 45312</strain>
    </source>
</reference>